<dbReference type="STRING" id="1798492.A3C89_00575"/>
<dbReference type="AlphaFoldDB" id="A0A1F6DFZ5"/>
<dbReference type="Proteomes" id="UP000178794">
    <property type="component" value="Unassembled WGS sequence"/>
</dbReference>
<protein>
    <recommendedName>
        <fullName evidence="4">DUF4430 domain-containing protein</fullName>
    </recommendedName>
</protein>
<evidence type="ECO:0000313" key="3">
    <source>
        <dbReference type="Proteomes" id="UP000178794"/>
    </source>
</evidence>
<accession>A0A1F6DFZ5</accession>
<evidence type="ECO:0000313" key="2">
    <source>
        <dbReference type="EMBL" id="OGG60247.1"/>
    </source>
</evidence>
<gene>
    <name evidence="2" type="ORF">A3C89_00575</name>
</gene>
<feature type="signal peptide" evidence="1">
    <location>
        <begin position="1"/>
        <end position="20"/>
    </location>
</feature>
<name>A0A1F6DFZ5_9BACT</name>
<proteinExistence type="predicted"/>
<keyword evidence="1" id="KW-0732">Signal</keyword>
<organism evidence="2 3">
    <name type="scientific">Candidatus Kaiserbacteria bacterium RIFCSPHIGHO2_02_FULL_50_50</name>
    <dbReference type="NCBI Taxonomy" id="1798492"/>
    <lineage>
        <taxon>Bacteria</taxon>
        <taxon>Candidatus Kaiseribacteriota</taxon>
    </lineage>
</organism>
<comment type="caution">
    <text evidence="2">The sequence shown here is derived from an EMBL/GenBank/DDBJ whole genome shotgun (WGS) entry which is preliminary data.</text>
</comment>
<feature type="chain" id="PRO_5009523819" description="DUF4430 domain-containing protein" evidence="1">
    <location>
        <begin position="21"/>
        <end position="160"/>
    </location>
</feature>
<evidence type="ECO:0008006" key="4">
    <source>
        <dbReference type="Google" id="ProtNLM"/>
    </source>
</evidence>
<evidence type="ECO:0000256" key="1">
    <source>
        <dbReference type="SAM" id="SignalP"/>
    </source>
</evidence>
<dbReference type="EMBL" id="MFLF01000008">
    <property type="protein sequence ID" value="OGG60247.1"/>
    <property type="molecule type" value="Genomic_DNA"/>
</dbReference>
<sequence>MKKIFYSVLGVGILATPVIAAMAFTKPSFPETFYADTNVLCLPRGHRDLEIVWKMQLTIMVDGVPETVPHNIGNTMACVTELHTHEAGGVVYAEFYDEGRAAQLTFADFFAVWGESLEREGYTYTLLKGSEQVDSLNFSLAPAQEVTITYTSSATSTSSK</sequence>
<reference evidence="2 3" key="1">
    <citation type="journal article" date="2016" name="Nat. Commun.">
        <title>Thousands of microbial genomes shed light on interconnected biogeochemical processes in an aquifer system.</title>
        <authorList>
            <person name="Anantharaman K."/>
            <person name="Brown C.T."/>
            <person name="Hug L.A."/>
            <person name="Sharon I."/>
            <person name="Castelle C.J."/>
            <person name="Probst A.J."/>
            <person name="Thomas B.C."/>
            <person name="Singh A."/>
            <person name="Wilkins M.J."/>
            <person name="Karaoz U."/>
            <person name="Brodie E.L."/>
            <person name="Williams K.H."/>
            <person name="Hubbard S.S."/>
            <person name="Banfield J.F."/>
        </authorList>
    </citation>
    <scope>NUCLEOTIDE SEQUENCE [LARGE SCALE GENOMIC DNA]</scope>
</reference>